<feature type="compositionally biased region" description="Polar residues" evidence="1">
    <location>
        <begin position="1"/>
        <end position="10"/>
    </location>
</feature>
<sequence>MGNRAGTSANSDTTDTSTTEEVQEFPVTLTEFLAEIQHSQAERKASFEHLCKKEGINGRKTRAEWNALITSFDNKPVGTTWTDWQNQGGK</sequence>
<name>A0A5A9X7J4_9BACT</name>
<accession>A0A5A9X7J4</accession>
<reference evidence="2 3" key="1">
    <citation type="submission" date="2019-04" db="EMBL/GenBank/DDBJ databases">
        <title>Geobacter ruber sp. nov., ferric-reducing bacteria isolated from paddy soil.</title>
        <authorList>
            <person name="Xu Z."/>
            <person name="Masuda Y."/>
            <person name="Itoh H."/>
            <person name="Senoo K."/>
        </authorList>
    </citation>
    <scope>NUCLEOTIDE SEQUENCE [LARGE SCALE GENOMIC DNA]</scope>
    <source>
        <strain evidence="2 3">Red88</strain>
    </source>
</reference>
<protein>
    <submittedName>
        <fullName evidence="2">Uncharacterized protein</fullName>
    </submittedName>
</protein>
<organism evidence="2 3">
    <name type="scientific">Oryzomonas rubra</name>
    <dbReference type="NCBI Taxonomy" id="2509454"/>
    <lineage>
        <taxon>Bacteria</taxon>
        <taxon>Pseudomonadati</taxon>
        <taxon>Thermodesulfobacteriota</taxon>
        <taxon>Desulfuromonadia</taxon>
        <taxon>Geobacterales</taxon>
        <taxon>Geobacteraceae</taxon>
        <taxon>Oryzomonas</taxon>
    </lineage>
</organism>
<feature type="compositionally biased region" description="Low complexity" evidence="1">
    <location>
        <begin position="11"/>
        <end position="20"/>
    </location>
</feature>
<proteinExistence type="predicted"/>
<dbReference type="RefSeq" id="WP_149309087.1">
    <property type="nucleotide sequence ID" value="NZ_SRSD01000010.1"/>
</dbReference>
<evidence type="ECO:0000313" key="3">
    <source>
        <dbReference type="Proteomes" id="UP000324298"/>
    </source>
</evidence>
<dbReference type="AlphaFoldDB" id="A0A5A9X7J4"/>
<evidence type="ECO:0000256" key="1">
    <source>
        <dbReference type="SAM" id="MobiDB-lite"/>
    </source>
</evidence>
<gene>
    <name evidence="2" type="ORF">ET418_15400</name>
</gene>
<comment type="caution">
    <text evidence="2">The sequence shown here is derived from an EMBL/GenBank/DDBJ whole genome shotgun (WGS) entry which is preliminary data.</text>
</comment>
<dbReference type="EMBL" id="SRSD01000010">
    <property type="protein sequence ID" value="KAA0888764.1"/>
    <property type="molecule type" value="Genomic_DNA"/>
</dbReference>
<keyword evidence="3" id="KW-1185">Reference proteome</keyword>
<feature type="region of interest" description="Disordered" evidence="1">
    <location>
        <begin position="1"/>
        <end position="22"/>
    </location>
</feature>
<dbReference type="Proteomes" id="UP000324298">
    <property type="component" value="Unassembled WGS sequence"/>
</dbReference>
<evidence type="ECO:0000313" key="2">
    <source>
        <dbReference type="EMBL" id="KAA0888764.1"/>
    </source>
</evidence>